<organism evidence="3 4">
    <name type="scientific">Funneliformis mosseae</name>
    <name type="common">Endomycorrhizal fungus</name>
    <name type="synonym">Glomus mosseae</name>
    <dbReference type="NCBI Taxonomy" id="27381"/>
    <lineage>
        <taxon>Eukaryota</taxon>
        <taxon>Fungi</taxon>
        <taxon>Fungi incertae sedis</taxon>
        <taxon>Mucoromycota</taxon>
        <taxon>Glomeromycotina</taxon>
        <taxon>Glomeromycetes</taxon>
        <taxon>Glomerales</taxon>
        <taxon>Glomeraceae</taxon>
        <taxon>Funneliformis</taxon>
    </lineage>
</organism>
<gene>
    <name evidence="3" type="ORF">FMOSSE_LOCUS13579</name>
</gene>
<sequence length="219" mass="25265">MNKIFLSLNNDNIFSGIIPNETYWYNEISNFQPRRLDTTYLEWAVLLLGWYIILSSVPSLWIDYDLWNAFVKRDTISQPLRVIKTGQQKALDTTSFPQIIPHTELLDSGSQRTVISNTKYGNSDQIFGKQNEDSHSTKSERKRRISCHSKITIHTVQKSNNPGIRSHQRAAQITAQKKKIFSQPQENPHHKEGDKMRKDELYFFVGDAASNTELGAENH</sequence>
<keyword evidence="4" id="KW-1185">Reference proteome</keyword>
<feature type="region of interest" description="Disordered" evidence="1">
    <location>
        <begin position="175"/>
        <end position="196"/>
    </location>
</feature>
<dbReference type="EMBL" id="CAJVPP010008301">
    <property type="protein sequence ID" value="CAG8695925.1"/>
    <property type="molecule type" value="Genomic_DNA"/>
</dbReference>
<keyword evidence="2" id="KW-1133">Transmembrane helix</keyword>
<name>A0A9N9EUI8_FUNMO</name>
<evidence type="ECO:0000256" key="1">
    <source>
        <dbReference type="SAM" id="MobiDB-lite"/>
    </source>
</evidence>
<feature type="compositionally biased region" description="Basic and acidic residues" evidence="1">
    <location>
        <begin position="187"/>
        <end position="196"/>
    </location>
</feature>
<dbReference type="AlphaFoldDB" id="A0A9N9EUI8"/>
<feature type="compositionally biased region" description="Basic and acidic residues" evidence="1">
    <location>
        <begin position="130"/>
        <end position="139"/>
    </location>
</feature>
<evidence type="ECO:0000256" key="2">
    <source>
        <dbReference type="SAM" id="Phobius"/>
    </source>
</evidence>
<dbReference type="Proteomes" id="UP000789375">
    <property type="component" value="Unassembled WGS sequence"/>
</dbReference>
<proteinExistence type="predicted"/>
<evidence type="ECO:0000313" key="4">
    <source>
        <dbReference type="Proteomes" id="UP000789375"/>
    </source>
</evidence>
<reference evidence="3" key="1">
    <citation type="submission" date="2021-06" db="EMBL/GenBank/DDBJ databases">
        <authorList>
            <person name="Kallberg Y."/>
            <person name="Tangrot J."/>
            <person name="Rosling A."/>
        </authorList>
    </citation>
    <scope>NUCLEOTIDE SEQUENCE</scope>
    <source>
        <strain evidence="3">87-6 pot B 2015</strain>
    </source>
</reference>
<accession>A0A9N9EUI8</accession>
<comment type="caution">
    <text evidence="3">The sequence shown here is derived from an EMBL/GenBank/DDBJ whole genome shotgun (WGS) entry which is preliminary data.</text>
</comment>
<feature type="region of interest" description="Disordered" evidence="1">
    <location>
        <begin position="121"/>
        <end position="145"/>
    </location>
</feature>
<keyword evidence="2" id="KW-0472">Membrane</keyword>
<feature type="transmembrane region" description="Helical" evidence="2">
    <location>
        <begin position="43"/>
        <end position="62"/>
    </location>
</feature>
<evidence type="ECO:0000313" key="3">
    <source>
        <dbReference type="EMBL" id="CAG8695925.1"/>
    </source>
</evidence>
<keyword evidence="2" id="KW-0812">Transmembrane</keyword>
<protein>
    <submittedName>
        <fullName evidence="3">12314_t:CDS:1</fullName>
    </submittedName>
</protein>